<sequence>MENQWFVIPKPVHAARIRLICLPYAGGGVRTYQSWAAQLPDGVELVAVQPPGRGGFMGTPAYNDMTKLVNALFNAMSPMLDRPFILFGHSLGSRVAFEFLCQLQLRNQRLPELFIASGSNSPDTARTKLPTSLMSDEQFIAELQRINGTPAEVLANRELMSILLPLLRADFHLADTYRFTGSVKFPLEVHVLGGQDDEDVPLENLSNWGRFFKKNVHVHPVSGGHFFIETQQSEVIALVRRLLQTWQISVESKHLIQSAQKLHR</sequence>
<dbReference type="PANTHER" id="PTHR11487:SF0">
    <property type="entry name" value="S-ACYL FATTY ACID SYNTHASE THIOESTERASE, MEDIUM CHAIN"/>
    <property type="match status" value="1"/>
</dbReference>
<evidence type="ECO:0000256" key="1">
    <source>
        <dbReference type="ARBA" id="ARBA00007169"/>
    </source>
</evidence>
<dbReference type="InterPro" id="IPR012223">
    <property type="entry name" value="TEII"/>
</dbReference>
<evidence type="ECO:0000259" key="2">
    <source>
        <dbReference type="Pfam" id="PF00975"/>
    </source>
</evidence>
<evidence type="ECO:0000313" key="3">
    <source>
        <dbReference type="EMBL" id="MDP5134745.1"/>
    </source>
</evidence>
<comment type="similarity">
    <text evidence="1">Belongs to the thioesterase family.</text>
</comment>
<feature type="domain" description="Thioesterase" evidence="2">
    <location>
        <begin position="18"/>
        <end position="239"/>
    </location>
</feature>
<dbReference type="Gene3D" id="3.40.50.1820">
    <property type="entry name" value="alpha/beta hydrolase"/>
    <property type="match status" value="1"/>
</dbReference>
<dbReference type="RefSeq" id="WP_305973470.1">
    <property type="nucleotide sequence ID" value="NZ_JAPJDZ010000003.1"/>
</dbReference>
<keyword evidence="3" id="KW-0378">Hydrolase</keyword>
<evidence type="ECO:0000313" key="4">
    <source>
        <dbReference type="Proteomes" id="UP001231109"/>
    </source>
</evidence>
<gene>
    <name evidence="3" type="ORF">ORJ04_02135</name>
</gene>
<dbReference type="InterPro" id="IPR001031">
    <property type="entry name" value="Thioesterase"/>
</dbReference>
<comment type="caution">
    <text evidence="3">The sequence shown here is derived from an EMBL/GenBank/DDBJ whole genome shotgun (WGS) entry which is preliminary data.</text>
</comment>
<proteinExistence type="inferred from homology"/>
<dbReference type="PANTHER" id="PTHR11487">
    <property type="entry name" value="THIOESTERASE"/>
    <property type="match status" value="1"/>
</dbReference>
<accession>A0ABT9HV76</accession>
<dbReference type="EMBL" id="JAPJDZ010000003">
    <property type="protein sequence ID" value="MDP5134745.1"/>
    <property type="molecule type" value="Genomic_DNA"/>
</dbReference>
<reference evidence="3 4" key="1">
    <citation type="submission" date="2022-11" db="EMBL/GenBank/DDBJ databases">
        <title>Viruses from the air-sea interface of a natural surface slick.</title>
        <authorList>
            <person name="Rahlff J."/>
            <person name="Holmfeldt K."/>
        </authorList>
    </citation>
    <scope>NUCLEOTIDE SEQUENCE [LARGE SCALE GENOMIC DNA]</scope>
    <source>
        <strain evidence="3 4">SMS4</strain>
    </source>
</reference>
<dbReference type="SUPFAM" id="SSF53474">
    <property type="entry name" value="alpha/beta-Hydrolases"/>
    <property type="match status" value="1"/>
</dbReference>
<dbReference type="InterPro" id="IPR029058">
    <property type="entry name" value="AB_hydrolase_fold"/>
</dbReference>
<dbReference type="Proteomes" id="UP001231109">
    <property type="component" value="Unassembled WGS sequence"/>
</dbReference>
<dbReference type="GO" id="GO:0016787">
    <property type="term" value="F:hydrolase activity"/>
    <property type="evidence" value="ECO:0007669"/>
    <property type="project" value="UniProtKB-KW"/>
</dbReference>
<name>A0ABT9HV76_9GAMM</name>
<keyword evidence="4" id="KW-1185">Reference proteome</keyword>
<organism evidence="3 4">
    <name type="scientific">Rheinheimera baltica</name>
    <dbReference type="NCBI Taxonomy" id="67576"/>
    <lineage>
        <taxon>Bacteria</taxon>
        <taxon>Pseudomonadati</taxon>
        <taxon>Pseudomonadota</taxon>
        <taxon>Gammaproteobacteria</taxon>
        <taxon>Chromatiales</taxon>
        <taxon>Chromatiaceae</taxon>
        <taxon>Rheinheimera</taxon>
    </lineage>
</organism>
<protein>
    <submittedName>
        <fullName evidence="3">Alpha/beta fold hydrolase</fullName>
    </submittedName>
</protein>
<dbReference type="Pfam" id="PF00975">
    <property type="entry name" value="Thioesterase"/>
    <property type="match status" value="1"/>
</dbReference>